<proteinExistence type="inferred from homology"/>
<dbReference type="InterPro" id="IPR046450">
    <property type="entry name" value="PA_dom_sf"/>
</dbReference>
<evidence type="ECO:0000256" key="8">
    <source>
        <dbReference type="PIRSR" id="PIRSR601382-2"/>
    </source>
</evidence>
<keyword evidence="9" id="KW-0326">Glycosidase</keyword>
<reference evidence="13" key="1">
    <citation type="journal article" date="2014" name="Genome Biol. Evol.">
        <title>The secreted proteins of Achlya hypogyna and Thraustotheca clavata identify the ancestral oomycete secretome and reveal gene acquisitions by horizontal gene transfer.</title>
        <authorList>
            <person name="Misner I."/>
            <person name="Blouin N."/>
            <person name="Leonard G."/>
            <person name="Richards T.A."/>
            <person name="Lane C.E."/>
        </authorList>
    </citation>
    <scope>NUCLEOTIDE SEQUENCE</scope>
    <source>
        <strain evidence="13">ATCC 34112</strain>
    </source>
</reference>
<feature type="compositionally biased region" description="Basic and acidic residues" evidence="10">
    <location>
        <begin position="1019"/>
        <end position="1028"/>
    </location>
</feature>
<evidence type="ECO:0000259" key="12">
    <source>
        <dbReference type="PROSITE" id="PS51914"/>
    </source>
</evidence>
<keyword evidence="4" id="KW-0256">Endoplasmic reticulum</keyword>
<dbReference type="GO" id="GO:0044322">
    <property type="term" value="C:endoplasmic reticulum quality control compartment"/>
    <property type="evidence" value="ECO:0007669"/>
    <property type="project" value="GOC"/>
</dbReference>
<dbReference type="SUPFAM" id="SSF52025">
    <property type="entry name" value="PA domain"/>
    <property type="match status" value="1"/>
</dbReference>
<dbReference type="InterPro" id="IPR012913">
    <property type="entry name" value="OS9-like_dom"/>
</dbReference>
<evidence type="ECO:0000256" key="10">
    <source>
        <dbReference type="SAM" id="MobiDB-lite"/>
    </source>
</evidence>
<dbReference type="SUPFAM" id="SSF48225">
    <property type="entry name" value="Seven-hairpin glycosidases"/>
    <property type="match status" value="1"/>
</dbReference>
<feature type="active site" evidence="7">
    <location>
        <position position="404"/>
    </location>
</feature>
<dbReference type="PANTHER" id="PTHR45679:SF6">
    <property type="entry name" value="ER DEGRADATION-ENHANCING ALPHA-MANNOSIDASE-LIKE PROTEIN 2"/>
    <property type="match status" value="1"/>
</dbReference>
<dbReference type="GO" id="GO:0005509">
    <property type="term" value="F:calcium ion binding"/>
    <property type="evidence" value="ECO:0007669"/>
    <property type="project" value="InterPro"/>
</dbReference>
<dbReference type="Pfam" id="PF02225">
    <property type="entry name" value="PA"/>
    <property type="match status" value="1"/>
</dbReference>
<dbReference type="CDD" id="cd04818">
    <property type="entry name" value="PA_subtilisin_1"/>
    <property type="match status" value="1"/>
</dbReference>
<dbReference type="EMBL" id="KM037936">
    <property type="protein sequence ID" value="AIG55397.1"/>
    <property type="molecule type" value="Genomic_DNA"/>
</dbReference>
<dbReference type="Pfam" id="PF07915">
    <property type="entry name" value="PRKCSH"/>
    <property type="match status" value="1"/>
</dbReference>
<dbReference type="InterPro" id="IPR044674">
    <property type="entry name" value="EDEM1/2/3"/>
</dbReference>
<dbReference type="GO" id="GO:0016020">
    <property type="term" value="C:membrane"/>
    <property type="evidence" value="ECO:0007669"/>
    <property type="project" value="InterPro"/>
</dbReference>
<dbReference type="Gene3D" id="1.50.10.10">
    <property type="match status" value="1"/>
</dbReference>
<feature type="active site" description="Proton donor" evidence="7">
    <location>
        <position position="250"/>
    </location>
</feature>
<evidence type="ECO:0000256" key="9">
    <source>
        <dbReference type="RuleBase" id="RU361193"/>
    </source>
</evidence>
<feature type="binding site" evidence="8">
    <location>
        <position position="605"/>
    </location>
    <ligand>
        <name>Ca(2+)</name>
        <dbReference type="ChEBI" id="CHEBI:29108"/>
    </ligand>
</feature>
<keyword evidence="9" id="KW-0378">Hydrolase</keyword>
<feature type="active site" evidence="7">
    <location>
        <position position="521"/>
    </location>
</feature>
<dbReference type="GO" id="GO:0005975">
    <property type="term" value="P:carbohydrate metabolic process"/>
    <property type="evidence" value="ECO:0007669"/>
    <property type="project" value="InterPro"/>
</dbReference>
<comment type="subcellular location">
    <subcellularLocation>
        <location evidence="1">Endoplasmic reticulum</location>
    </subcellularLocation>
</comment>
<evidence type="ECO:0000256" key="4">
    <source>
        <dbReference type="ARBA" id="ARBA00022824"/>
    </source>
</evidence>
<dbReference type="SUPFAM" id="SSF50911">
    <property type="entry name" value="Mannose 6-phosphate receptor domain"/>
    <property type="match status" value="1"/>
</dbReference>
<feature type="signal peptide" evidence="11">
    <location>
        <begin position="1"/>
        <end position="16"/>
    </location>
</feature>
<dbReference type="InterPro" id="IPR003137">
    <property type="entry name" value="PA_domain"/>
</dbReference>
<keyword evidence="8" id="KW-0479">Metal-binding</keyword>
<dbReference type="Gene3D" id="3.50.30.30">
    <property type="match status" value="1"/>
</dbReference>
<dbReference type="Pfam" id="PF01532">
    <property type="entry name" value="Glyco_hydro_47"/>
    <property type="match status" value="1"/>
</dbReference>
<evidence type="ECO:0000256" key="3">
    <source>
        <dbReference type="ARBA" id="ARBA00022729"/>
    </source>
</evidence>
<dbReference type="InterPro" id="IPR001382">
    <property type="entry name" value="Glyco_hydro_47"/>
</dbReference>
<feature type="active site" description="Proton donor" evidence="7">
    <location>
        <position position="499"/>
    </location>
</feature>
<keyword evidence="3 11" id="KW-0732">Signal</keyword>
<dbReference type="InterPro" id="IPR012341">
    <property type="entry name" value="6hp_glycosidase-like_sf"/>
</dbReference>
<feature type="compositionally biased region" description="Acidic residues" evidence="10">
    <location>
        <begin position="1029"/>
        <end position="1040"/>
    </location>
</feature>
<evidence type="ECO:0000256" key="1">
    <source>
        <dbReference type="ARBA" id="ARBA00004240"/>
    </source>
</evidence>
<name>A0A0A7CL93_9STRA</name>
<comment type="cofactor">
    <cofactor evidence="8">
        <name>Ca(2+)</name>
        <dbReference type="ChEBI" id="CHEBI:29108"/>
    </cofactor>
</comment>
<keyword evidence="5" id="KW-1015">Disulfide bond</keyword>
<accession>A0A0A7CL93</accession>
<evidence type="ECO:0000256" key="11">
    <source>
        <dbReference type="SAM" id="SignalP"/>
    </source>
</evidence>
<evidence type="ECO:0000256" key="6">
    <source>
        <dbReference type="ARBA" id="ARBA00023180"/>
    </source>
</evidence>
<evidence type="ECO:0000313" key="13">
    <source>
        <dbReference type="EMBL" id="AIG55397.1"/>
    </source>
</evidence>
<dbReference type="PROSITE" id="PS51914">
    <property type="entry name" value="MRH"/>
    <property type="match status" value="1"/>
</dbReference>
<comment type="similarity">
    <text evidence="2 9">Belongs to the glycosyl hydrolase 47 family.</text>
</comment>
<dbReference type="InterPro" id="IPR036026">
    <property type="entry name" value="Seven-hairpin_glycosidases"/>
</dbReference>
<protein>
    <recommendedName>
        <fullName evidence="9">alpha-1,2-Mannosidase</fullName>
        <ecNumber evidence="9">3.2.1.-</ecNumber>
    </recommendedName>
</protein>
<dbReference type="PANTHER" id="PTHR45679">
    <property type="entry name" value="ER DEGRADATION-ENHANCING ALPHA-MANNOSIDASE-LIKE PROTEIN 2"/>
    <property type="match status" value="1"/>
</dbReference>
<dbReference type="GO" id="GO:0004571">
    <property type="term" value="F:mannosyl-oligosaccharide 1,2-alpha-mannosidase activity"/>
    <property type="evidence" value="ECO:0007669"/>
    <property type="project" value="InterPro"/>
</dbReference>
<feature type="domain" description="MRH" evidence="12">
    <location>
        <begin position="7"/>
        <end position="150"/>
    </location>
</feature>
<dbReference type="GO" id="GO:1904380">
    <property type="term" value="P:endoplasmic reticulum mannose trimming"/>
    <property type="evidence" value="ECO:0007669"/>
    <property type="project" value="InterPro"/>
</dbReference>
<keyword evidence="6" id="KW-0325">Glycoprotein</keyword>
<keyword evidence="8" id="KW-0106">Calcium</keyword>
<feature type="region of interest" description="Disordered" evidence="10">
    <location>
        <begin position="1018"/>
        <end position="1040"/>
    </location>
</feature>
<dbReference type="PRINTS" id="PR00747">
    <property type="entry name" value="GLYHDRLASE47"/>
</dbReference>
<dbReference type="EC" id="3.2.1.-" evidence="9"/>
<dbReference type="AlphaFoldDB" id="A0A0A7CL93"/>
<sequence length="1040" mass="116210">MLRWMMLACVLFSSSALTSISRSSSVYEAEGICRSFHMSGSWWRYEWCDQRYVRQYAVDRVSGDETESILLGHFFGSNDNANEKERPYTSHVFLDGDMCRKQSHVARNRSTEVRFTCCSFRPQEIYIESITEPLLCEYVMTVCTPAACKKKLKPTGNATKDSPELLRETVKTMFYHAYDNYMEHAFPLDTLKPISCKGDTFELGKIPMLTLIDTLDTLVVFNNTKEFRRAVALVLDHADFNIDTEVSVFETTIRVGYLSFTTHLIKVLGGLLSAHLFAVDPNLHIYNNQNGYNDGLLKLAVDLADRLLPAFVTKTGIPYGTVNLRYGVPRGETTVASTAGSGSLTMEFTMLSVLTGNPVYAIASRKAVRALFDRRSSVGLLGKHIDVDTGDWTETISGPGSNSDSFYEYLLKMYTLFGDIESLSMFAQVYTNVMEHNKHGDWYGDVSMWDGCTGGANIIFDNLIAFWPGMQTLLGDFSSSAKSLNAYYQVWHKYGFLPEQFDVDRWRPKKSQGNRYPLRPELIESTFYMHAATNDATWLKAGAAFVQSLERFSKTTCGYASIADVESRTQEDDMPSFFLSETCKYLYLLFDNDNFIRHGNYVFTTEAHPFPVLSSKQVNAVLQYSSENISAIVPGACPILPFYANVSYSATYEDFFVPVKPRCDRRLAVSKPKKKKSPVSKEPKTLHGGDAHGDFYVDQLVGGFRVRSALFPGDALKVTNLGDPKIVVEFHSNDPTYVSEFRIHDFEADRTTRCRLVLTNNETSEVINTITCSGALFGPTKDSSQDILIENKLLTMATPEKACDAITPADDSIVLMMRGSCYFDEKARRGMEAGAAAVVIINNDRTEDLMIMAKSSTEHDDDLNIPVVMVSLTAEDELRKALENPSIVVSLEQHTVPQDDTDDFPYVVGSRYDIKAIGLHGWGLHLALKTSETTGTTSWQLSILDATSSSTKENTEDNGTTNQPFSSVLEKLKGLGFSHEALHLLENEDDADIRLEALVDGLRDVGLFDIADQVIEKSNQAKETKETQDSEDESTVEAGN</sequence>
<dbReference type="InterPro" id="IPR044865">
    <property type="entry name" value="MRH_dom"/>
</dbReference>
<organism evidence="13">
    <name type="scientific">Thraustotheca clavata</name>
    <dbReference type="NCBI Taxonomy" id="74557"/>
    <lineage>
        <taxon>Eukaryota</taxon>
        <taxon>Sar</taxon>
        <taxon>Stramenopiles</taxon>
        <taxon>Oomycota</taxon>
        <taxon>Saprolegniomycetes</taxon>
        <taxon>Saprolegniales</taxon>
        <taxon>Achlyaceae</taxon>
        <taxon>Thraustotheca</taxon>
    </lineage>
</organism>
<feature type="chain" id="PRO_5002025748" description="alpha-1,2-Mannosidase" evidence="11">
    <location>
        <begin position="17"/>
        <end position="1040"/>
    </location>
</feature>
<dbReference type="Gene3D" id="2.70.130.10">
    <property type="entry name" value="Mannose-6-phosphate receptor binding domain"/>
    <property type="match status" value="1"/>
</dbReference>
<evidence type="ECO:0000256" key="2">
    <source>
        <dbReference type="ARBA" id="ARBA00007658"/>
    </source>
</evidence>
<evidence type="ECO:0000256" key="7">
    <source>
        <dbReference type="PIRSR" id="PIRSR601382-1"/>
    </source>
</evidence>
<dbReference type="InterPro" id="IPR009011">
    <property type="entry name" value="Man6P_isomerase_rcpt-bd_dom_sf"/>
</dbReference>
<evidence type="ECO:0000256" key="5">
    <source>
        <dbReference type="ARBA" id="ARBA00023157"/>
    </source>
</evidence>